<sequence>MIAAERKDAVLRELRLRGTLSVAEFSGRIGAAPVTLRRDLRELEREGRLARVHGGARALHGAPLPDGDARAVTRLAATFGIGPRAAADAAPVATIGMIAPTASYYYRGVIEGAKDAARLAGVRLVLAVSEYDEDEELRLFRRMVGLGLDGILITPATQGVGERALRQALDESPVPVTVVERGWDLRTRGQVIDSVRSDHLHGAGLAADHLLDLGHERLAVWTSENPHAVEVRDGFTEAVGRRGAGVVTPRFTAGRPDRSPADPAAAVRRYLDEVLDAGVTAVLVHPDQLALQLAQAALARGLDIPGDLSIVAYDDEVASLGELPLTAVAPPKHALGFAAIDACLRAVAHRSPVASSIPARFPAQRVRLLPELVARASTAPPPAIARPTSEPVREVPA</sequence>
<evidence type="ECO:0000313" key="5">
    <source>
        <dbReference type="EMBL" id="SKC80722.1"/>
    </source>
</evidence>
<dbReference type="Proteomes" id="UP000189777">
    <property type="component" value="Unassembled WGS sequence"/>
</dbReference>
<dbReference type="SUPFAM" id="SSF46785">
    <property type="entry name" value="Winged helix' DNA-binding domain"/>
    <property type="match status" value="1"/>
</dbReference>
<proteinExistence type="predicted"/>
<dbReference type="RefSeq" id="WP_176168945.1">
    <property type="nucleotide sequence ID" value="NZ_FUZQ01000008.1"/>
</dbReference>
<dbReference type="SUPFAM" id="SSF53822">
    <property type="entry name" value="Periplasmic binding protein-like I"/>
    <property type="match status" value="1"/>
</dbReference>
<keyword evidence="2 5" id="KW-0238">DNA-binding</keyword>
<gene>
    <name evidence="5" type="ORF">SAMN04324258_4067</name>
</gene>
<dbReference type="EMBL" id="FUZQ01000008">
    <property type="protein sequence ID" value="SKC80722.1"/>
    <property type="molecule type" value="Genomic_DNA"/>
</dbReference>
<dbReference type="PANTHER" id="PTHR30146:SF155">
    <property type="entry name" value="ALANINE RACEMASE"/>
    <property type="match status" value="1"/>
</dbReference>
<dbReference type="InterPro" id="IPR018356">
    <property type="entry name" value="Tscrpt_reg_HTH_DeoR_CS"/>
</dbReference>
<dbReference type="PROSITE" id="PS00894">
    <property type="entry name" value="HTH_DEOR_1"/>
    <property type="match status" value="1"/>
</dbReference>
<dbReference type="PROSITE" id="PS51000">
    <property type="entry name" value="HTH_DEOR_2"/>
    <property type="match status" value="1"/>
</dbReference>
<organism evidence="5 6">
    <name type="scientific">Krasilnikoviella flava</name>
    <dbReference type="NCBI Taxonomy" id="526729"/>
    <lineage>
        <taxon>Bacteria</taxon>
        <taxon>Bacillati</taxon>
        <taxon>Actinomycetota</taxon>
        <taxon>Actinomycetes</taxon>
        <taxon>Micrococcales</taxon>
        <taxon>Promicromonosporaceae</taxon>
        <taxon>Krasilnikoviella</taxon>
    </lineage>
</organism>
<evidence type="ECO:0000256" key="2">
    <source>
        <dbReference type="ARBA" id="ARBA00023125"/>
    </source>
</evidence>
<reference evidence="5 6" key="1">
    <citation type="submission" date="2017-02" db="EMBL/GenBank/DDBJ databases">
        <authorList>
            <person name="Peterson S.W."/>
        </authorList>
    </citation>
    <scope>NUCLEOTIDE SEQUENCE [LARGE SCALE GENOMIC DNA]</scope>
    <source>
        <strain evidence="5 6">DSM 21481</strain>
    </source>
</reference>
<dbReference type="Pfam" id="PF13377">
    <property type="entry name" value="Peripla_BP_3"/>
    <property type="match status" value="1"/>
</dbReference>
<accession>A0A1T5LXR1</accession>
<evidence type="ECO:0000259" key="4">
    <source>
        <dbReference type="PROSITE" id="PS51000"/>
    </source>
</evidence>
<dbReference type="InterPro" id="IPR046335">
    <property type="entry name" value="LacI/GalR-like_sensor"/>
</dbReference>
<name>A0A1T5LXR1_9MICO</name>
<dbReference type="InterPro" id="IPR028082">
    <property type="entry name" value="Peripla_BP_I"/>
</dbReference>
<evidence type="ECO:0000256" key="1">
    <source>
        <dbReference type="ARBA" id="ARBA00023015"/>
    </source>
</evidence>
<dbReference type="Gene3D" id="3.40.50.2300">
    <property type="match status" value="2"/>
</dbReference>
<keyword evidence="1" id="KW-0805">Transcription regulation</keyword>
<dbReference type="PANTHER" id="PTHR30146">
    <property type="entry name" value="LACI-RELATED TRANSCRIPTIONAL REPRESSOR"/>
    <property type="match status" value="1"/>
</dbReference>
<dbReference type="GO" id="GO:0000976">
    <property type="term" value="F:transcription cis-regulatory region binding"/>
    <property type="evidence" value="ECO:0007669"/>
    <property type="project" value="TreeGrafter"/>
</dbReference>
<protein>
    <submittedName>
        <fullName evidence="5">DNA-binding transcriptional regulator, LacI/PurR family</fullName>
    </submittedName>
</protein>
<dbReference type="PRINTS" id="PR00037">
    <property type="entry name" value="HTHLACR"/>
</dbReference>
<dbReference type="InterPro" id="IPR001034">
    <property type="entry name" value="DeoR_HTH"/>
</dbReference>
<dbReference type="InterPro" id="IPR036390">
    <property type="entry name" value="WH_DNA-bd_sf"/>
</dbReference>
<dbReference type="STRING" id="526729.SAMN04324258_4067"/>
<feature type="domain" description="HTH deoR-type" evidence="4">
    <location>
        <begin position="3"/>
        <end position="58"/>
    </location>
</feature>
<keyword evidence="3" id="KW-0804">Transcription</keyword>
<dbReference type="Pfam" id="PF08220">
    <property type="entry name" value="HTH_DeoR"/>
    <property type="match status" value="1"/>
</dbReference>
<dbReference type="SMART" id="SM00420">
    <property type="entry name" value="HTH_DEOR"/>
    <property type="match status" value="1"/>
</dbReference>
<evidence type="ECO:0000256" key="3">
    <source>
        <dbReference type="ARBA" id="ARBA00023163"/>
    </source>
</evidence>
<dbReference type="AlphaFoldDB" id="A0A1T5LXR1"/>
<keyword evidence="6" id="KW-1185">Reference proteome</keyword>
<dbReference type="GO" id="GO:0003700">
    <property type="term" value="F:DNA-binding transcription factor activity"/>
    <property type="evidence" value="ECO:0007669"/>
    <property type="project" value="InterPro"/>
</dbReference>
<evidence type="ECO:0000313" key="6">
    <source>
        <dbReference type="Proteomes" id="UP000189777"/>
    </source>
</evidence>